<dbReference type="InterPro" id="IPR036291">
    <property type="entry name" value="NAD(P)-bd_dom_sf"/>
</dbReference>
<keyword evidence="4" id="KW-1185">Reference proteome</keyword>
<dbReference type="Gene3D" id="3.40.50.720">
    <property type="entry name" value="NAD(P)-binding Rossmann-like Domain"/>
    <property type="match status" value="1"/>
</dbReference>
<evidence type="ECO:0000259" key="2">
    <source>
        <dbReference type="Pfam" id="PF13460"/>
    </source>
</evidence>
<evidence type="ECO:0000256" key="1">
    <source>
        <dbReference type="ARBA" id="ARBA00038376"/>
    </source>
</evidence>
<evidence type="ECO:0000313" key="4">
    <source>
        <dbReference type="Proteomes" id="UP001301769"/>
    </source>
</evidence>
<dbReference type="InterPro" id="IPR051606">
    <property type="entry name" value="Polyketide_Oxido-like"/>
</dbReference>
<dbReference type="SUPFAM" id="SSF51735">
    <property type="entry name" value="NAD(P)-binding Rossmann-fold domains"/>
    <property type="match status" value="1"/>
</dbReference>
<comment type="caution">
    <text evidence="3">The sequence shown here is derived from an EMBL/GenBank/DDBJ whole genome shotgun (WGS) entry which is preliminary data.</text>
</comment>
<accession>A0AAN6YF22</accession>
<dbReference type="AlphaFoldDB" id="A0AAN6YF22"/>
<evidence type="ECO:0000313" key="3">
    <source>
        <dbReference type="EMBL" id="KAK4214917.1"/>
    </source>
</evidence>
<protein>
    <recommendedName>
        <fullName evidence="2">NAD(P)-binding domain-containing protein</fullName>
    </recommendedName>
</protein>
<dbReference type="EMBL" id="MU858086">
    <property type="protein sequence ID" value="KAK4214917.1"/>
    <property type="molecule type" value="Genomic_DNA"/>
</dbReference>
<feature type="domain" description="NAD(P)-binding" evidence="2">
    <location>
        <begin position="10"/>
        <end position="130"/>
    </location>
</feature>
<dbReference type="InterPro" id="IPR016040">
    <property type="entry name" value="NAD(P)-bd_dom"/>
</dbReference>
<comment type="similarity">
    <text evidence="1">Belongs to the avfA family.</text>
</comment>
<dbReference type="Proteomes" id="UP001301769">
    <property type="component" value="Unassembled WGS sequence"/>
</dbReference>
<sequence length="253" mass="27573">MAGDRILVLGGTGPAGIVLLRELLFRGHATVAYVRSPDKVPADLASNKLLEIIPGQLGDSTPLESAVSQSRMIISLLGPQLNDAPNPSPLPGFYSDVLFPLMKKHRVKRIIATCTVSVVDKDDSFLFGRWLLARGIQLFFRGSWDFDQRVAGVFAQLDLNIGDGGKGKEGEIEWTLVRLCGIPGGASEEEWKADREAGKGVYVGPVVSGKDKWFMTLKRGRLARWLVDVVEEEEKAGRAMESLVGKMPAVSEI</sequence>
<dbReference type="GO" id="GO:0016646">
    <property type="term" value="F:oxidoreductase activity, acting on the CH-NH group of donors, NAD or NADP as acceptor"/>
    <property type="evidence" value="ECO:0007669"/>
    <property type="project" value="TreeGrafter"/>
</dbReference>
<proteinExistence type="inferred from homology"/>
<dbReference type="Pfam" id="PF13460">
    <property type="entry name" value="NAD_binding_10"/>
    <property type="match status" value="1"/>
</dbReference>
<dbReference type="PANTHER" id="PTHR43355:SF2">
    <property type="entry name" value="FLAVIN REDUCTASE (NADPH)"/>
    <property type="match status" value="1"/>
</dbReference>
<dbReference type="PANTHER" id="PTHR43355">
    <property type="entry name" value="FLAVIN REDUCTASE (NADPH)"/>
    <property type="match status" value="1"/>
</dbReference>
<name>A0AAN6YF22_9PEZI</name>
<gene>
    <name evidence="3" type="ORF">QBC37DRAFT_341095</name>
</gene>
<reference evidence="3" key="2">
    <citation type="submission" date="2023-05" db="EMBL/GenBank/DDBJ databases">
        <authorList>
            <consortium name="Lawrence Berkeley National Laboratory"/>
            <person name="Steindorff A."/>
            <person name="Hensen N."/>
            <person name="Bonometti L."/>
            <person name="Westerberg I."/>
            <person name="Brannstrom I.O."/>
            <person name="Guillou S."/>
            <person name="Cros-Aarteil S."/>
            <person name="Calhoun S."/>
            <person name="Haridas S."/>
            <person name="Kuo A."/>
            <person name="Mondo S."/>
            <person name="Pangilinan J."/>
            <person name="Riley R."/>
            <person name="Labutti K."/>
            <person name="Andreopoulos B."/>
            <person name="Lipzen A."/>
            <person name="Chen C."/>
            <person name="Yanf M."/>
            <person name="Daum C."/>
            <person name="Ng V."/>
            <person name="Clum A."/>
            <person name="Ohm R."/>
            <person name="Martin F."/>
            <person name="Silar P."/>
            <person name="Natvig D."/>
            <person name="Lalanne C."/>
            <person name="Gautier V."/>
            <person name="Ament-Velasquez S.L."/>
            <person name="Kruys A."/>
            <person name="Hutchinson M.I."/>
            <person name="Powell A.J."/>
            <person name="Barry K."/>
            <person name="Miller A.N."/>
            <person name="Grigoriev I.V."/>
            <person name="Debuchy R."/>
            <person name="Gladieux P."/>
            <person name="Thoren M.H."/>
            <person name="Johannesson H."/>
        </authorList>
    </citation>
    <scope>NUCLEOTIDE SEQUENCE</scope>
    <source>
        <strain evidence="3">PSN293</strain>
    </source>
</reference>
<organism evidence="3 4">
    <name type="scientific">Rhypophila decipiens</name>
    <dbReference type="NCBI Taxonomy" id="261697"/>
    <lineage>
        <taxon>Eukaryota</taxon>
        <taxon>Fungi</taxon>
        <taxon>Dikarya</taxon>
        <taxon>Ascomycota</taxon>
        <taxon>Pezizomycotina</taxon>
        <taxon>Sordariomycetes</taxon>
        <taxon>Sordariomycetidae</taxon>
        <taxon>Sordariales</taxon>
        <taxon>Naviculisporaceae</taxon>
        <taxon>Rhypophila</taxon>
    </lineage>
</organism>
<reference evidence="3" key="1">
    <citation type="journal article" date="2023" name="Mol. Phylogenet. Evol.">
        <title>Genome-scale phylogeny and comparative genomics of the fungal order Sordariales.</title>
        <authorList>
            <person name="Hensen N."/>
            <person name="Bonometti L."/>
            <person name="Westerberg I."/>
            <person name="Brannstrom I.O."/>
            <person name="Guillou S."/>
            <person name="Cros-Aarteil S."/>
            <person name="Calhoun S."/>
            <person name="Haridas S."/>
            <person name="Kuo A."/>
            <person name="Mondo S."/>
            <person name="Pangilinan J."/>
            <person name="Riley R."/>
            <person name="LaButti K."/>
            <person name="Andreopoulos B."/>
            <person name="Lipzen A."/>
            <person name="Chen C."/>
            <person name="Yan M."/>
            <person name="Daum C."/>
            <person name="Ng V."/>
            <person name="Clum A."/>
            <person name="Steindorff A."/>
            <person name="Ohm R.A."/>
            <person name="Martin F."/>
            <person name="Silar P."/>
            <person name="Natvig D.O."/>
            <person name="Lalanne C."/>
            <person name="Gautier V."/>
            <person name="Ament-Velasquez S.L."/>
            <person name="Kruys A."/>
            <person name="Hutchinson M.I."/>
            <person name="Powell A.J."/>
            <person name="Barry K."/>
            <person name="Miller A.N."/>
            <person name="Grigoriev I.V."/>
            <person name="Debuchy R."/>
            <person name="Gladieux P."/>
            <person name="Hiltunen Thoren M."/>
            <person name="Johannesson H."/>
        </authorList>
    </citation>
    <scope>NUCLEOTIDE SEQUENCE</scope>
    <source>
        <strain evidence="3">PSN293</strain>
    </source>
</reference>